<reference evidence="2 3" key="1">
    <citation type="submission" date="2024-01" db="EMBL/GenBank/DDBJ databases">
        <title>Pedobacter sp. nov., isolated from fresh soil.</title>
        <authorList>
            <person name="Le N.T.T."/>
        </authorList>
    </citation>
    <scope>NUCLEOTIDE SEQUENCE [LARGE SCALE GENOMIC DNA]</scope>
    <source>
        <strain evidence="2 3">KR3-3</strain>
    </source>
</reference>
<feature type="chain" id="PRO_5045293700" description="DUF4369 domain-containing protein" evidence="1">
    <location>
        <begin position="20"/>
        <end position="193"/>
    </location>
</feature>
<evidence type="ECO:0008006" key="4">
    <source>
        <dbReference type="Google" id="ProtNLM"/>
    </source>
</evidence>
<keyword evidence="3" id="KW-1185">Reference proteome</keyword>
<evidence type="ECO:0000313" key="3">
    <source>
        <dbReference type="Proteomes" id="UP001336835"/>
    </source>
</evidence>
<evidence type="ECO:0000256" key="1">
    <source>
        <dbReference type="SAM" id="SignalP"/>
    </source>
</evidence>
<comment type="caution">
    <text evidence="2">The sequence shown here is derived from an EMBL/GenBank/DDBJ whole genome shotgun (WGS) entry which is preliminary data.</text>
</comment>
<proteinExistence type="predicted"/>
<feature type="signal peptide" evidence="1">
    <location>
        <begin position="1"/>
        <end position="19"/>
    </location>
</feature>
<gene>
    <name evidence="2" type="ORF">VRU48_05375</name>
</gene>
<organism evidence="2 3">
    <name type="scientific">Pedobacter albus</name>
    <dbReference type="NCBI Taxonomy" id="3113905"/>
    <lineage>
        <taxon>Bacteria</taxon>
        <taxon>Pseudomonadati</taxon>
        <taxon>Bacteroidota</taxon>
        <taxon>Sphingobacteriia</taxon>
        <taxon>Sphingobacteriales</taxon>
        <taxon>Sphingobacteriaceae</taxon>
        <taxon>Pedobacter</taxon>
    </lineage>
</organism>
<name>A0ABU7I5J0_9SPHI</name>
<dbReference type="EMBL" id="JAZDQT010000001">
    <property type="protein sequence ID" value="MEE1944529.1"/>
    <property type="molecule type" value="Genomic_DNA"/>
</dbReference>
<protein>
    <recommendedName>
        <fullName evidence="4">DUF4369 domain-containing protein</fullName>
    </recommendedName>
</protein>
<keyword evidence="1" id="KW-0732">Signal</keyword>
<sequence length="193" mass="21887">MKPFLMAFALLLSIGYAKAQSSLPGYYITPNNDTVKAQIKVKKGMFGQKTNDFNEEVEVADEAKGIIKFLPADIHGYGFFADGKKYVFVSKPIKDGTKKFLSPVYIGPQSSLYLYGIQTTGSTFSSKQVFYTFEKPDNAYLFLRNTLNNKFRSDLKEFYKDNTAALQVIDARFKYWLDLDKDLLALMIKANAQ</sequence>
<dbReference type="Proteomes" id="UP001336835">
    <property type="component" value="Unassembled WGS sequence"/>
</dbReference>
<accession>A0ABU7I5J0</accession>
<dbReference type="RefSeq" id="WP_330106897.1">
    <property type="nucleotide sequence ID" value="NZ_JAZDQT010000001.1"/>
</dbReference>
<evidence type="ECO:0000313" key="2">
    <source>
        <dbReference type="EMBL" id="MEE1944529.1"/>
    </source>
</evidence>